<dbReference type="Pfam" id="PF00462">
    <property type="entry name" value="Glutaredoxin"/>
    <property type="match status" value="1"/>
</dbReference>
<name>A0A4R6R8E7_9BURK</name>
<dbReference type="EMBL" id="SNXW01000006">
    <property type="protein sequence ID" value="TDP82219.1"/>
    <property type="molecule type" value="Genomic_DNA"/>
</dbReference>
<evidence type="ECO:0000256" key="1">
    <source>
        <dbReference type="SAM" id="MobiDB-lite"/>
    </source>
</evidence>
<organism evidence="3 4">
    <name type="scientific">Aquabacterium commune</name>
    <dbReference type="NCBI Taxonomy" id="70586"/>
    <lineage>
        <taxon>Bacteria</taxon>
        <taxon>Pseudomonadati</taxon>
        <taxon>Pseudomonadota</taxon>
        <taxon>Betaproteobacteria</taxon>
        <taxon>Burkholderiales</taxon>
        <taxon>Aquabacterium</taxon>
    </lineage>
</organism>
<evidence type="ECO:0000313" key="4">
    <source>
        <dbReference type="Proteomes" id="UP000294593"/>
    </source>
</evidence>
<accession>A0A4R6R8E7</accession>
<dbReference type="AlphaFoldDB" id="A0A4R6R8E7"/>
<dbReference type="OrthoDB" id="8991911at2"/>
<dbReference type="Gene3D" id="3.40.30.10">
    <property type="entry name" value="Glutaredoxin"/>
    <property type="match status" value="1"/>
</dbReference>
<dbReference type="PROSITE" id="PS00195">
    <property type="entry name" value="GLUTAREDOXIN_1"/>
    <property type="match status" value="1"/>
</dbReference>
<dbReference type="InterPro" id="IPR002109">
    <property type="entry name" value="Glutaredoxin"/>
</dbReference>
<evidence type="ECO:0000259" key="2">
    <source>
        <dbReference type="Pfam" id="PF00462"/>
    </source>
</evidence>
<dbReference type="Proteomes" id="UP000294593">
    <property type="component" value="Unassembled WGS sequence"/>
</dbReference>
<dbReference type="RefSeq" id="WP_133609443.1">
    <property type="nucleotide sequence ID" value="NZ_JBASTO010000280.1"/>
</dbReference>
<keyword evidence="4" id="KW-1185">Reference proteome</keyword>
<proteinExistence type="predicted"/>
<dbReference type="SUPFAM" id="SSF52833">
    <property type="entry name" value="Thioredoxin-like"/>
    <property type="match status" value="1"/>
</dbReference>
<dbReference type="PROSITE" id="PS51354">
    <property type="entry name" value="GLUTAREDOXIN_2"/>
    <property type="match status" value="1"/>
</dbReference>
<comment type="caution">
    <text evidence="3">The sequence shown here is derived from an EMBL/GenBank/DDBJ whole genome shotgun (WGS) entry which is preliminary data.</text>
</comment>
<reference evidence="3 4" key="1">
    <citation type="submission" date="2019-03" db="EMBL/GenBank/DDBJ databases">
        <title>Genomic Encyclopedia of Type Strains, Phase IV (KMG-IV): sequencing the most valuable type-strain genomes for metagenomic binning, comparative biology and taxonomic classification.</title>
        <authorList>
            <person name="Goeker M."/>
        </authorList>
    </citation>
    <scope>NUCLEOTIDE SEQUENCE [LARGE SCALE GENOMIC DNA]</scope>
    <source>
        <strain evidence="3 4">DSM 11901</strain>
    </source>
</reference>
<feature type="domain" description="Glutaredoxin" evidence="2">
    <location>
        <begin position="46"/>
        <end position="99"/>
    </location>
</feature>
<evidence type="ECO:0000313" key="3">
    <source>
        <dbReference type="EMBL" id="TDP82219.1"/>
    </source>
</evidence>
<gene>
    <name evidence="3" type="ORF">EV672_106182</name>
</gene>
<dbReference type="InterPro" id="IPR036249">
    <property type="entry name" value="Thioredoxin-like_sf"/>
</dbReference>
<feature type="region of interest" description="Disordered" evidence="1">
    <location>
        <begin position="126"/>
        <end position="151"/>
    </location>
</feature>
<protein>
    <submittedName>
        <fullName evidence="3">Glutaredoxin</fullName>
    </submittedName>
</protein>
<dbReference type="CDD" id="cd02976">
    <property type="entry name" value="NrdH"/>
    <property type="match status" value="1"/>
</dbReference>
<sequence length="151" mass="16506">MTNWASLRSLAIVVLLVWGGSQALSWWQDRRFAEAVRLGSQQHELVVFSTDTCPYCARARTWLNAQDVRWRECHVEHDAACQEAYQAQGAPGVPLVRVGSAESGAGVLWNLGFSPAWVASAMAKLDAQQPATQGPAQRPAHRPSADTSPRP</sequence>
<dbReference type="InterPro" id="IPR011767">
    <property type="entry name" value="GLR_AS"/>
</dbReference>